<keyword evidence="2" id="KW-0378">Hydrolase</keyword>
<keyword evidence="1" id="KW-1133">Transmembrane helix</keyword>
<dbReference type="PANTHER" id="PTHR35531">
    <property type="entry name" value="INNER MEMBRANE PROTEIN YBCI-RELATED"/>
    <property type="match status" value="1"/>
</dbReference>
<dbReference type="InterPro" id="IPR016956">
    <property type="entry name" value="YdjM"/>
</dbReference>
<dbReference type="PANTHER" id="PTHR35531:SF1">
    <property type="entry name" value="INNER MEMBRANE PROTEIN YBCI-RELATED"/>
    <property type="match status" value="1"/>
</dbReference>
<evidence type="ECO:0000313" key="2">
    <source>
        <dbReference type="EMBL" id="MBC8580783.1"/>
    </source>
</evidence>
<evidence type="ECO:0000256" key="1">
    <source>
        <dbReference type="SAM" id="Phobius"/>
    </source>
</evidence>
<sequence>MTYKTHIIGGVALAIAINEYLIPIEGIELVYYYGSAIVGSLLPDLDHPKSWISSKTVILHYPFRKLGHRKATHSLFAAILLWAVLTLPFGINFLALGSLLGYLSHLILDILNPTGVPLLYPFTKEKYKIGKIHTGDTGEYIVTVLLIIISVVMIRI</sequence>
<dbReference type="AlphaFoldDB" id="A0A926EIA6"/>
<dbReference type="InterPro" id="IPR007404">
    <property type="entry name" value="YdjM-like"/>
</dbReference>
<keyword evidence="3" id="KW-1185">Reference proteome</keyword>
<name>A0A926EIA6_9FIRM</name>
<dbReference type="PIRSF" id="PIRSF030780">
    <property type="entry name" value="Md_memb_hyd_prd"/>
    <property type="match status" value="1"/>
</dbReference>
<dbReference type="Proteomes" id="UP000655830">
    <property type="component" value="Unassembled WGS sequence"/>
</dbReference>
<dbReference type="GO" id="GO:0016787">
    <property type="term" value="F:hydrolase activity"/>
    <property type="evidence" value="ECO:0007669"/>
    <property type="project" value="UniProtKB-KW"/>
</dbReference>
<feature type="transmembrane region" description="Helical" evidence="1">
    <location>
        <begin position="74"/>
        <end position="96"/>
    </location>
</feature>
<dbReference type="RefSeq" id="WP_249333491.1">
    <property type="nucleotide sequence ID" value="NZ_JACRSY010000028.1"/>
</dbReference>
<dbReference type="Pfam" id="PF04307">
    <property type="entry name" value="YdjM"/>
    <property type="match status" value="1"/>
</dbReference>
<gene>
    <name evidence="2" type="ORF">H8718_14780</name>
</gene>
<feature type="transmembrane region" description="Helical" evidence="1">
    <location>
        <begin position="134"/>
        <end position="154"/>
    </location>
</feature>
<protein>
    <submittedName>
        <fullName evidence="2">Metal-dependent hydrolase</fullName>
    </submittedName>
</protein>
<organism evidence="2 3">
    <name type="scientific">Zhenhengia yiwuensis</name>
    <dbReference type="NCBI Taxonomy" id="2763666"/>
    <lineage>
        <taxon>Bacteria</taxon>
        <taxon>Bacillati</taxon>
        <taxon>Bacillota</taxon>
        <taxon>Clostridia</taxon>
        <taxon>Lachnospirales</taxon>
        <taxon>Lachnospiraceae</taxon>
        <taxon>Zhenhengia</taxon>
    </lineage>
</organism>
<evidence type="ECO:0000313" key="3">
    <source>
        <dbReference type="Proteomes" id="UP000655830"/>
    </source>
</evidence>
<keyword evidence="1" id="KW-0472">Membrane</keyword>
<keyword evidence="1" id="KW-0812">Transmembrane</keyword>
<accession>A0A926EIA6</accession>
<proteinExistence type="predicted"/>
<reference evidence="2" key="1">
    <citation type="submission" date="2020-08" db="EMBL/GenBank/DDBJ databases">
        <title>Genome public.</title>
        <authorList>
            <person name="Liu C."/>
            <person name="Sun Q."/>
        </authorList>
    </citation>
    <scope>NUCLEOTIDE SEQUENCE</scope>
    <source>
        <strain evidence="2">NSJ-12</strain>
    </source>
</reference>
<comment type="caution">
    <text evidence="2">The sequence shown here is derived from an EMBL/GenBank/DDBJ whole genome shotgun (WGS) entry which is preliminary data.</text>
</comment>
<dbReference type="EMBL" id="JACRSY010000028">
    <property type="protein sequence ID" value="MBC8580783.1"/>
    <property type="molecule type" value="Genomic_DNA"/>
</dbReference>